<dbReference type="HOGENOM" id="CLU_117571_1_0_9"/>
<dbReference type="STRING" id="717605.Theco_0840"/>
<dbReference type="InterPro" id="IPR014099">
    <property type="entry name" value="Spore_coat_GerQ"/>
</dbReference>
<proteinExistence type="predicted"/>
<dbReference type="Pfam" id="PF09671">
    <property type="entry name" value="Spore_GerQ"/>
    <property type="match status" value="1"/>
</dbReference>
<gene>
    <name evidence="1" type="ordered locus">Theco_0840</name>
</gene>
<keyword evidence="1" id="KW-0167">Capsid protein</keyword>
<accession>L0EBN7</accession>
<organism evidence="1 2">
    <name type="scientific">Thermobacillus composti (strain DSM 18247 / JCM 13945 / KWC4)</name>
    <dbReference type="NCBI Taxonomy" id="717605"/>
    <lineage>
        <taxon>Bacteria</taxon>
        <taxon>Bacillati</taxon>
        <taxon>Bacillota</taxon>
        <taxon>Bacilli</taxon>
        <taxon>Bacillales</taxon>
        <taxon>Paenibacillaceae</taxon>
        <taxon>Thermobacillus</taxon>
    </lineage>
</organism>
<name>L0EBN7_THECK</name>
<dbReference type="NCBIfam" id="TIGR02728">
    <property type="entry name" value="spore_gerQ"/>
    <property type="match status" value="1"/>
</dbReference>
<reference evidence="2" key="1">
    <citation type="submission" date="2012-01" db="EMBL/GenBank/DDBJ databases">
        <title>Complete sequence of chromosome of Thermobacillus composti KWC4.</title>
        <authorList>
            <person name="Lucas S."/>
            <person name="Han J."/>
            <person name="Lapidus A."/>
            <person name="Cheng J.-F."/>
            <person name="Goodwin L."/>
            <person name="Pitluck S."/>
            <person name="Peters L."/>
            <person name="Ovchinnikova G."/>
            <person name="Teshima H."/>
            <person name="Detter J.C."/>
            <person name="Han C."/>
            <person name="Tapia R."/>
            <person name="Land M."/>
            <person name="Hauser L."/>
            <person name="Kyrpides N."/>
            <person name="Ivanova N."/>
            <person name="Pagani I."/>
            <person name="Anderson I."/>
            <person name="Woyke T."/>
        </authorList>
    </citation>
    <scope>NUCLEOTIDE SEQUENCE [LARGE SCALE GENOMIC DNA]</scope>
    <source>
        <strain evidence="2">DSM 18247 / JCM 13945 / KWC4</strain>
    </source>
</reference>
<dbReference type="EMBL" id="CP003255">
    <property type="protein sequence ID" value="AGA57039.1"/>
    <property type="molecule type" value="Genomic_DNA"/>
</dbReference>
<keyword evidence="1" id="KW-0946">Virion</keyword>
<dbReference type="RefSeq" id="WP_015253798.1">
    <property type="nucleotide sequence ID" value="NC_019897.1"/>
</dbReference>
<dbReference type="AlphaFoldDB" id="L0EBN7"/>
<evidence type="ECO:0000313" key="2">
    <source>
        <dbReference type="Proteomes" id="UP000010795"/>
    </source>
</evidence>
<protein>
    <submittedName>
        <fullName evidence="1">Spore coat protein GerQ</fullName>
    </submittedName>
</protein>
<sequence>MSIQSYDAYHFGTPYVSGMPSVQSPSGWWPTGYPDAAMPFATDTTGISPFMTASGIPGMPSDTTGVSPFMTASGIPGVPSGAGITPTGGNIVTVPQEESYVENILRLNRGKLATVYMTFENNSQWNAKVFRGIVEAAGRDHIILSDPSTGTRYLLLMVNLDYITFQEPINYEYPFQGGIVTQQTPFNTTRETETDYTDLNTQA</sequence>
<dbReference type="Proteomes" id="UP000010795">
    <property type="component" value="Chromosome"/>
</dbReference>
<keyword evidence="2" id="KW-1185">Reference proteome</keyword>
<dbReference type="eggNOG" id="ENOG5032T03">
    <property type="taxonomic scope" value="Bacteria"/>
</dbReference>
<evidence type="ECO:0000313" key="1">
    <source>
        <dbReference type="EMBL" id="AGA57039.1"/>
    </source>
</evidence>
<dbReference type="KEGG" id="tco:Theco_0840"/>